<dbReference type="EMBL" id="FZTC01000026">
    <property type="protein sequence ID" value="SNU37187.1"/>
    <property type="molecule type" value="Genomic_DNA"/>
</dbReference>
<evidence type="ECO:0000313" key="2">
    <source>
        <dbReference type="Proteomes" id="UP000220639"/>
    </source>
</evidence>
<reference evidence="2" key="1">
    <citation type="submission" date="2017-08" db="EMBL/GenBank/DDBJ databases">
        <authorList>
            <person name="Brisse S."/>
        </authorList>
    </citation>
    <scope>NUCLEOTIDE SEQUENCE [LARGE SCALE GENOMIC DNA]</scope>
    <source>
        <strain evidence="2">06D021</strain>
    </source>
</reference>
<organism evidence="1 2">
    <name type="scientific">Klebsiella grimontii</name>
    <dbReference type="NCBI Taxonomy" id="2058152"/>
    <lineage>
        <taxon>Bacteria</taxon>
        <taxon>Pseudomonadati</taxon>
        <taxon>Pseudomonadota</taxon>
        <taxon>Gammaproteobacteria</taxon>
        <taxon>Enterobacterales</taxon>
        <taxon>Enterobacteriaceae</taxon>
        <taxon>Klebsiella/Raoultella group</taxon>
        <taxon>Klebsiella</taxon>
    </lineage>
</organism>
<dbReference type="RefSeq" id="WP_094645244.1">
    <property type="nucleotide sequence ID" value="NZ_CABHBS010000017.1"/>
</dbReference>
<dbReference type="AlphaFoldDB" id="A0A285B887"/>
<accession>A0A285B887</accession>
<evidence type="ECO:0000313" key="1">
    <source>
        <dbReference type="EMBL" id="SNU37187.1"/>
    </source>
</evidence>
<dbReference type="Proteomes" id="UP000220639">
    <property type="component" value="Unassembled WGS sequence"/>
</dbReference>
<protein>
    <submittedName>
        <fullName evidence="1">Uncharacterized protein</fullName>
    </submittedName>
</protein>
<proteinExistence type="predicted"/>
<sequence>MAKTPRSRNADDKVIQGKELDAYIKAELQVMVHEGLEKSPIQPSTLHARLKAKGIIKGGISTLTSRKSIINNYKLRQHNNYEDGKRELTTDEKDKLAKGRTGAAYISKANRLDTEIIALKAKYERNILALADIIEYVDNATPIKVEDILADDLIRELAERKRNSSMS</sequence>
<gene>
    <name evidence="1" type="ORF">KOSB73_320025</name>
</gene>
<name>A0A285B887_9ENTR</name>